<dbReference type="EMBL" id="JASTZU010000032">
    <property type="protein sequence ID" value="MDL4840606.1"/>
    <property type="molecule type" value="Genomic_DNA"/>
</dbReference>
<gene>
    <name evidence="1" type="ORF">QQS35_09120</name>
</gene>
<evidence type="ECO:0008006" key="3">
    <source>
        <dbReference type="Google" id="ProtNLM"/>
    </source>
</evidence>
<sequence>LAEAVPVESGVFCPNEVLQLNPHCNRKNFTNAKNTYCGLYIKFDGYKQQYLKKANTKKERLEISSLLVHFISFLLEQTCL</sequence>
<organism evidence="1 2">
    <name type="scientific">Aquibacillus rhizosphaerae</name>
    <dbReference type="NCBI Taxonomy" id="3051431"/>
    <lineage>
        <taxon>Bacteria</taxon>
        <taxon>Bacillati</taxon>
        <taxon>Bacillota</taxon>
        <taxon>Bacilli</taxon>
        <taxon>Bacillales</taxon>
        <taxon>Bacillaceae</taxon>
        <taxon>Aquibacillus</taxon>
    </lineage>
</organism>
<evidence type="ECO:0000313" key="1">
    <source>
        <dbReference type="EMBL" id="MDL4840606.1"/>
    </source>
</evidence>
<reference evidence="1 2" key="1">
    <citation type="submission" date="2023-06" db="EMBL/GenBank/DDBJ databases">
        <title>Aquibacillus rhizosphaerae LR5S19.</title>
        <authorList>
            <person name="Sun J.-Q."/>
        </authorList>
    </citation>
    <scope>NUCLEOTIDE SEQUENCE [LARGE SCALE GENOMIC DNA]</scope>
    <source>
        <strain evidence="1 2">LR5S19</strain>
    </source>
</reference>
<keyword evidence="2" id="KW-1185">Reference proteome</keyword>
<dbReference type="RefSeq" id="WP_285931697.1">
    <property type="nucleotide sequence ID" value="NZ_JASTZU010000032.1"/>
</dbReference>
<protein>
    <recommendedName>
        <fullName evidence="3">Transposase</fullName>
    </recommendedName>
</protein>
<name>A0ABT7L7N8_9BACI</name>
<accession>A0ABT7L7N8</accession>
<comment type="caution">
    <text evidence="1">The sequence shown here is derived from an EMBL/GenBank/DDBJ whole genome shotgun (WGS) entry which is preliminary data.</text>
</comment>
<proteinExistence type="predicted"/>
<evidence type="ECO:0000313" key="2">
    <source>
        <dbReference type="Proteomes" id="UP001235343"/>
    </source>
</evidence>
<feature type="non-terminal residue" evidence="1">
    <location>
        <position position="1"/>
    </location>
</feature>
<dbReference type="Proteomes" id="UP001235343">
    <property type="component" value="Unassembled WGS sequence"/>
</dbReference>